<sequence length="38" mass="4460">MKDKDGLPMILAIRSSDERGRSYFALLHLFIKRLQLLN</sequence>
<dbReference type="EMBL" id="AWOR01000045">
    <property type="protein sequence ID" value="KGH30270.1"/>
    <property type="molecule type" value="Genomic_DNA"/>
</dbReference>
<gene>
    <name evidence="1" type="ORF">P353_11775</name>
</gene>
<evidence type="ECO:0000313" key="2">
    <source>
        <dbReference type="Proteomes" id="UP000029553"/>
    </source>
</evidence>
<reference evidence="1 2" key="1">
    <citation type="submission" date="2013-09" db="EMBL/GenBank/DDBJ databases">
        <title>High correlation between genotypes and phenotypes of environmental bacteria Comamonas testosteroni strains.</title>
        <authorList>
            <person name="Liu L."/>
            <person name="Zhu W."/>
            <person name="Xia X."/>
            <person name="Xu B."/>
            <person name="Luo M."/>
            <person name="Wang G."/>
        </authorList>
    </citation>
    <scope>NUCLEOTIDE SEQUENCE [LARGE SCALE GENOMIC DNA]</scope>
    <source>
        <strain evidence="1 2">JL40</strain>
    </source>
</reference>
<protein>
    <submittedName>
        <fullName evidence="1">Uncharacterized protein</fullName>
    </submittedName>
</protein>
<accession>A0A096GYK5</accession>
<dbReference type="AlphaFoldDB" id="A0A096GYK5"/>
<organism evidence="1 2">
    <name type="scientific">Comamonas testosteroni</name>
    <name type="common">Pseudomonas testosteroni</name>
    <dbReference type="NCBI Taxonomy" id="285"/>
    <lineage>
        <taxon>Bacteria</taxon>
        <taxon>Pseudomonadati</taxon>
        <taxon>Pseudomonadota</taxon>
        <taxon>Betaproteobacteria</taxon>
        <taxon>Burkholderiales</taxon>
        <taxon>Comamonadaceae</taxon>
        <taxon>Comamonas</taxon>
    </lineage>
</organism>
<name>A0A096GYK5_COMTE</name>
<dbReference type="Proteomes" id="UP000029553">
    <property type="component" value="Unassembled WGS sequence"/>
</dbReference>
<comment type="caution">
    <text evidence="1">The sequence shown here is derived from an EMBL/GenBank/DDBJ whole genome shotgun (WGS) entry which is preliminary data.</text>
</comment>
<proteinExistence type="predicted"/>
<evidence type="ECO:0000313" key="1">
    <source>
        <dbReference type="EMBL" id="KGH30270.1"/>
    </source>
</evidence>